<keyword evidence="3" id="KW-0238">DNA-binding</keyword>
<dbReference type="RefSeq" id="WP_142605084.1">
    <property type="nucleotide sequence ID" value="NZ_VDGG01000002.1"/>
</dbReference>
<dbReference type="EMBL" id="VDGG01000002">
    <property type="protein sequence ID" value="TQR18560.1"/>
    <property type="molecule type" value="Genomic_DNA"/>
</dbReference>
<dbReference type="Pfam" id="PF01609">
    <property type="entry name" value="DDE_Tnp_1"/>
    <property type="match status" value="1"/>
</dbReference>
<evidence type="ECO:0000256" key="4">
    <source>
        <dbReference type="ARBA" id="ARBA00023172"/>
    </source>
</evidence>
<accession>A0A544TMC9</accession>
<dbReference type="InterPro" id="IPR002559">
    <property type="entry name" value="Transposase_11"/>
</dbReference>
<name>A0A544TMC9_9BACI</name>
<dbReference type="NCBIfam" id="NF033592">
    <property type="entry name" value="transpos_IS4_1"/>
    <property type="match status" value="1"/>
</dbReference>
<proteinExistence type="inferred from homology"/>
<keyword evidence="2" id="KW-0815">Transposition</keyword>
<protein>
    <submittedName>
        <fullName evidence="6">IS4 family transposase</fullName>
    </submittedName>
</protein>
<comment type="similarity">
    <text evidence="1">Belongs to the transposase 11 family.</text>
</comment>
<keyword evidence="4" id="KW-0233">DNA recombination</keyword>
<dbReference type="GO" id="GO:0004803">
    <property type="term" value="F:transposase activity"/>
    <property type="evidence" value="ECO:0007669"/>
    <property type="project" value="InterPro"/>
</dbReference>
<feature type="domain" description="Transposase IS4-like" evidence="5">
    <location>
        <begin position="116"/>
        <end position="377"/>
    </location>
</feature>
<reference evidence="6 7" key="1">
    <citation type="submission" date="2019-05" db="EMBL/GenBank/DDBJ databases">
        <title>Psychrobacillus vulpis sp. nov., a new species isolated from feces of a red fox that inhabits in The Tablas de Daimiel Natural Park, Albacete, Spain.</title>
        <authorList>
            <person name="Rodriguez M."/>
            <person name="Reina J.C."/>
            <person name="Bejar V."/>
            <person name="Llamas I."/>
        </authorList>
    </citation>
    <scope>NUCLEOTIDE SEQUENCE [LARGE SCALE GENOMIC DNA]</scope>
    <source>
        <strain evidence="6 7">NHI-2</strain>
    </source>
</reference>
<organism evidence="6 7">
    <name type="scientific">Psychrobacillus soli</name>
    <dbReference type="NCBI Taxonomy" id="1543965"/>
    <lineage>
        <taxon>Bacteria</taxon>
        <taxon>Bacillati</taxon>
        <taxon>Bacillota</taxon>
        <taxon>Bacilli</taxon>
        <taxon>Bacillales</taxon>
        <taxon>Bacillaceae</taxon>
        <taxon>Psychrobacillus</taxon>
    </lineage>
</organism>
<comment type="caution">
    <text evidence="6">The sequence shown here is derived from an EMBL/GenBank/DDBJ whole genome shotgun (WGS) entry which is preliminary data.</text>
</comment>
<dbReference type="PANTHER" id="PTHR33258:SF1">
    <property type="entry name" value="TRANSPOSASE INSL FOR INSERTION SEQUENCE ELEMENT IS186A-RELATED"/>
    <property type="match status" value="1"/>
</dbReference>
<dbReference type="GO" id="GO:0003677">
    <property type="term" value="F:DNA binding"/>
    <property type="evidence" value="ECO:0007669"/>
    <property type="project" value="UniProtKB-KW"/>
</dbReference>
<dbReference type="PANTHER" id="PTHR33258">
    <property type="entry name" value="TRANSPOSASE INSL FOR INSERTION SEQUENCE ELEMENT IS186A-RELATED"/>
    <property type="match status" value="1"/>
</dbReference>
<dbReference type="Gene3D" id="3.90.350.10">
    <property type="entry name" value="Transposase Inhibitor Protein From Tn5, Chain A, domain 1"/>
    <property type="match status" value="1"/>
</dbReference>
<dbReference type="InterPro" id="IPR047952">
    <property type="entry name" value="Transpos_IS4"/>
</dbReference>
<dbReference type="InterPro" id="IPR012337">
    <property type="entry name" value="RNaseH-like_sf"/>
</dbReference>
<dbReference type="OrthoDB" id="2432160at2"/>
<evidence type="ECO:0000256" key="1">
    <source>
        <dbReference type="ARBA" id="ARBA00010075"/>
    </source>
</evidence>
<evidence type="ECO:0000313" key="7">
    <source>
        <dbReference type="Proteomes" id="UP000318937"/>
    </source>
</evidence>
<dbReference type="Proteomes" id="UP000318937">
    <property type="component" value="Unassembled WGS sequence"/>
</dbReference>
<evidence type="ECO:0000313" key="6">
    <source>
        <dbReference type="EMBL" id="TQR18560.1"/>
    </source>
</evidence>
<evidence type="ECO:0000256" key="3">
    <source>
        <dbReference type="ARBA" id="ARBA00023125"/>
    </source>
</evidence>
<sequence>MTNYGLLHLKKCFELLSSSKMNELARETGFIQRERQIKVSNFLPFLFRNHQKMISDTLQELCLDLQLHHIPMTKAGLNKRFNNHCIDFLQAVWGELFQLQFREILAKMPINKKFPFKRFRILDGTAFKLPITYELIFKGTSGAGVKIQVEFDYLSGQFLWLTSEDGKAADIHAGFERLAHLEPKDLCVQDLGYYHLDLFEEIERRDAYFLSRARLDTQFFLEVANPPRHPDGRYVEKHRYIQVHMREEIQDLERGCSKEWPIMYIGHHKKMAMRCVIYRHTEKQEAEHKKRMARKHQKKARQTPKEHVLELAGVTVYLTNLPASVSAKEIGHLYSLRWQIELLFKTWKSHLKVHQIKQVKPERWLCHFYTQCIVLLLSVLGMATLRKMIWMKSKKQLSEDLTIRLLSKNISRLSKASGKSLQTWRSIWKDFIPIIEANQMKTTKANHWTLFS</sequence>
<evidence type="ECO:0000259" key="5">
    <source>
        <dbReference type="Pfam" id="PF01609"/>
    </source>
</evidence>
<dbReference type="GO" id="GO:0006313">
    <property type="term" value="P:DNA transposition"/>
    <property type="evidence" value="ECO:0007669"/>
    <property type="project" value="InterPro"/>
</dbReference>
<dbReference type="AlphaFoldDB" id="A0A544TMC9"/>
<gene>
    <name evidence="6" type="ORF">FG383_01550</name>
</gene>
<keyword evidence="7" id="KW-1185">Reference proteome</keyword>
<evidence type="ECO:0000256" key="2">
    <source>
        <dbReference type="ARBA" id="ARBA00022578"/>
    </source>
</evidence>
<dbReference type="SUPFAM" id="SSF53098">
    <property type="entry name" value="Ribonuclease H-like"/>
    <property type="match status" value="1"/>
</dbReference>